<dbReference type="InterPro" id="IPR029058">
    <property type="entry name" value="AB_hydrolase_fold"/>
</dbReference>
<proteinExistence type="predicted"/>
<dbReference type="Pfam" id="PF02129">
    <property type="entry name" value="Peptidase_S15"/>
    <property type="match status" value="1"/>
</dbReference>
<dbReference type="GO" id="GO:0008239">
    <property type="term" value="F:dipeptidyl-peptidase activity"/>
    <property type="evidence" value="ECO:0007669"/>
    <property type="project" value="InterPro"/>
</dbReference>
<dbReference type="PANTHER" id="PTHR43056:SF10">
    <property type="entry name" value="COCE_NOND FAMILY, PUTATIVE (AFU_ORTHOLOGUE AFUA_7G00600)-RELATED"/>
    <property type="match status" value="1"/>
</dbReference>
<gene>
    <name evidence="4" type="ORF">BKA07_001555</name>
</gene>
<dbReference type="Proteomes" id="UP000576792">
    <property type="component" value="Unassembled WGS sequence"/>
</dbReference>
<reference evidence="4 5" key="1">
    <citation type="submission" date="2020-03" db="EMBL/GenBank/DDBJ databases">
        <title>Sequencing the genomes of 1000 actinobacteria strains.</title>
        <authorList>
            <person name="Klenk H.-P."/>
        </authorList>
    </citation>
    <scope>NUCLEOTIDE SEQUENCE [LARGE SCALE GENOMIC DNA]</scope>
    <source>
        <strain evidence="4 5">DSM 18964</strain>
    </source>
</reference>
<dbReference type="InterPro" id="IPR005674">
    <property type="entry name" value="CocE/Ser_esterase"/>
</dbReference>
<keyword evidence="1" id="KW-0378">Hydrolase</keyword>
<dbReference type="InterPro" id="IPR008979">
    <property type="entry name" value="Galactose-bd-like_sf"/>
</dbReference>
<feature type="region of interest" description="Disordered" evidence="2">
    <location>
        <begin position="609"/>
        <end position="630"/>
    </location>
</feature>
<comment type="caution">
    <text evidence="4">The sequence shown here is derived from an EMBL/GenBank/DDBJ whole genome shotgun (WGS) entry which is preliminary data.</text>
</comment>
<dbReference type="AlphaFoldDB" id="A0A846RZB1"/>
<accession>A0A846RZB1</accession>
<evidence type="ECO:0000256" key="1">
    <source>
        <dbReference type="ARBA" id="ARBA00022801"/>
    </source>
</evidence>
<keyword evidence="5" id="KW-1185">Reference proteome</keyword>
<dbReference type="InterPro" id="IPR000383">
    <property type="entry name" value="Xaa-Pro-like_dom"/>
</dbReference>
<dbReference type="SUPFAM" id="SSF49785">
    <property type="entry name" value="Galactose-binding domain-like"/>
    <property type="match status" value="1"/>
</dbReference>
<evidence type="ECO:0000313" key="5">
    <source>
        <dbReference type="Proteomes" id="UP000576792"/>
    </source>
</evidence>
<dbReference type="InterPro" id="IPR050585">
    <property type="entry name" value="Xaa-Pro_dipeptidyl-ppase/CocE"/>
</dbReference>
<dbReference type="Gene3D" id="2.60.120.260">
    <property type="entry name" value="Galactose-binding domain-like"/>
    <property type="match status" value="1"/>
</dbReference>
<dbReference type="SMART" id="SM00939">
    <property type="entry name" value="PepX_C"/>
    <property type="match status" value="1"/>
</dbReference>
<protein>
    <recommendedName>
        <fullName evidence="3">Xaa-Pro dipeptidyl-peptidase C-terminal domain-containing protein</fullName>
    </recommendedName>
</protein>
<dbReference type="EMBL" id="JAATJN010000001">
    <property type="protein sequence ID" value="NJC56520.1"/>
    <property type="molecule type" value="Genomic_DNA"/>
</dbReference>
<dbReference type="InterPro" id="IPR013736">
    <property type="entry name" value="Xaa-Pro_dipept_C"/>
</dbReference>
<evidence type="ECO:0000256" key="2">
    <source>
        <dbReference type="SAM" id="MobiDB-lite"/>
    </source>
</evidence>
<dbReference type="Pfam" id="PF08530">
    <property type="entry name" value="PepX_C"/>
    <property type="match status" value="1"/>
</dbReference>
<dbReference type="Gene3D" id="1.10.3020.10">
    <property type="entry name" value="alpha-amino acid ester hydrolase ( Helical cap domain)"/>
    <property type="match status" value="1"/>
</dbReference>
<dbReference type="RefSeq" id="WP_209043902.1">
    <property type="nucleotide sequence ID" value="NZ_BAAAPQ010000013.1"/>
</dbReference>
<dbReference type="SUPFAM" id="SSF53474">
    <property type="entry name" value="alpha/beta-Hydrolases"/>
    <property type="match status" value="1"/>
</dbReference>
<evidence type="ECO:0000259" key="3">
    <source>
        <dbReference type="SMART" id="SM00939"/>
    </source>
</evidence>
<organism evidence="4 5">
    <name type="scientific">Brevibacterium marinum</name>
    <dbReference type="NCBI Taxonomy" id="418643"/>
    <lineage>
        <taxon>Bacteria</taxon>
        <taxon>Bacillati</taxon>
        <taxon>Actinomycetota</taxon>
        <taxon>Actinomycetes</taxon>
        <taxon>Micrococcales</taxon>
        <taxon>Brevibacteriaceae</taxon>
        <taxon>Brevibacterium</taxon>
    </lineage>
</organism>
<dbReference type="PANTHER" id="PTHR43056">
    <property type="entry name" value="PEPTIDASE S9 PROLYL OLIGOPEPTIDASE"/>
    <property type="match status" value="1"/>
</dbReference>
<dbReference type="Gene3D" id="3.40.50.1820">
    <property type="entry name" value="alpha/beta hydrolase"/>
    <property type="match status" value="1"/>
</dbReference>
<feature type="domain" description="Xaa-Pro dipeptidyl-peptidase C-terminal" evidence="3">
    <location>
        <begin position="369"/>
        <end position="634"/>
    </location>
</feature>
<sequence>MSDLPFVRQPTVGSDDFAGWRISPSTYGAQRTFDYEVPASPQSLYISMPDRVRLAADVFLPSASGRPVEGRRPTILIFTPYYRRFAVVPGADSSAVEVSPNTARYRDLFTPAGYNVVVVDVRGTGASFGHREGFRSPTERNDYCEVAEWVCRQVWSDGRVGVTGISYLGAASDFLASTGHPAVKAIAPLFSVWDTYENNYFPGGVQLFDLIESYSQLMIGLDQDDREAIRPYASYAHPAFDGPAPVDADTGEEDRDAAVLEHRGNYRHADMMREFVMRERPLSYDPDYSSASFSPYSYSDGIRPDVAIYSVSGWMDGAGYANGAISRFLTKNRNPHHLLLGPWDHGARSHVSPWSDTGAPDESWWFEILRFFDEYLSGQDTGIRDEAAIHFYALHAEEWRSSPSWPLASSSTRYELASDGRLRPQSTIGAAGEAATQSNSRAPQSTPDGDLVGFIVDFGAGTGRNTRYERIAGKLVSRYYSDWQGRTDHHLAFETPVLNTDLELTGHAIATLHLSSNQPDGTVFVYLTEVESDGTERYVTEGLLRLMHRFESDNPSTVETDWPYRSFKERDARPMIPDKQETVRLPLLPTAWSFSSGSTVRLSIAGADADHATQSPHGRPPRLVLGINGPSTIEFPTR</sequence>
<dbReference type="NCBIfam" id="TIGR00976">
    <property type="entry name" value="CocE_NonD"/>
    <property type="match status" value="1"/>
</dbReference>
<evidence type="ECO:0000313" key="4">
    <source>
        <dbReference type="EMBL" id="NJC56520.1"/>
    </source>
</evidence>
<name>A0A846RZB1_9MICO</name>